<evidence type="ECO:0008006" key="5">
    <source>
        <dbReference type="Google" id="ProtNLM"/>
    </source>
</evidence>
<keyword evidence="2" id="KW-0812">Transmembrane</keyword>
<gene>
    <name evidence="3" type="ORF">SAMN04489747_2761</name>
</gene>
<evidence type="ECO:0000313" key="4">
    <source>
        <dbReference type="Proteomes" id="UP000198546"/>
    </source>
</evidence>
<keyword evidence="4" id="KW-1185">Reference proteome</keyword>
<protein>
    <recommendedName>
        <fullName evidence="5">F0F1-ATPase subunit Ca2+/Mg2+ transporter</fullName>
    </recommendedName>
</protein>
<evidence type="ECO:0000256" key="2">
    <source>
        <dbReference type="SAM" id="Phobius"/>
    </source>
</evidence>
<sequence length="82" mass="8642">MTGGVPADSLRRSSEETRKASAAGEREGMRVLSYVLAGPVVYGGLGWVGDHFLGTQFLLPVGAVLGIVLSVYMIVKRYGVAT</sequence>
<reference evidence="3 4" key="1">
    <citation type="submission" date="2016-10" db="EMBL/GenBank/DDBJ databases">
        <authorList>
            <person name="de Groot N.N."/>
        </authorList>
    </citation>
    <scope>NUCLEOTIDE SEQUENCE [LARGE SCALE GENOMIC DNA]</scope>
    <source>
        <strain evidence="3 4">MON 2.2</strain>
    </source>
</reference>
<dbReference type="Proteomes" id="UP000198546">
    <property type="component" value="Chromosome i"/>
</dbReference>
<feature type="transmembrane region" description="Helical" evidence="2">
    <location>
        <begin position="55"/>
        <end position="75"/>
    </location>
</feature>
<accession>A0A1G7AXW2</accession>
<dbReference type="STRING" id="675864.SAMN04489747_2761"/>
<evidence type="ECO:0000256" key="1">
    <source>
        <dbReference type="SAM" id="MobiDB-lite"/>
    </source>
</evidence>
<proteinExistence type="predicted"/>
<evidence type="ECO:0000313" key="3">
    <source>
        <dbReference type="EMBL" id="SDE19427.1"/>
    </source>
</evidence>
<name>A0A1G7AXW2_9ACTN</name>
<feature type="transmembrane region" description="Helical" evidence="2">
    <location>
        <begin position="31"/>
        <end position="49"/>
    </location>
</feature>
<keyword evidence="2" id="KW-1133">Transmembrane helix</keyword>
<feature type="compositionally biased region" description="Basic and acidic residues" evidence="1">
    <location>
        <begin position="9"/>
        <end position="25"/>
    </location>
</feature>
<organism evidence="3 4">
    <name type="scientific">Auraticoccus monumenti</name>
    <dbReference type="NCBI Taxonomy" id="675864"/>
    <lineage>
        <taxon>Bacteria</taxon>
        <taxon>Bacillati</taxon>
        <taxon>Actinomycetota</taxon>
        <taxon>Actinomycetes</taxon>
        <taxon>Propionibacteriales</taxon>
        <taxon>Propionibacteriaceae</taxon>
        <taxon>Auraticoccus</taxon>
    </lineage>
</organism>
<keyword evidence="2" id="KW-0472">Membrane</keyword>
<feature type="region of interest" description="Disordered" evidence="1">
    <location>
        <begin position="1"/>
        <end position="25"/>
    </location>
</feature>
<dbReference type="AlphaFoldDB" id="A0A1G7AXW2"/>
<dbReference type="EMBL" id="LT629688">
    <property type="protein sequence ID" value="SDE19427.1"/>
    <property type="molecule type" value="Genomic_DNA"/>
</dbReference>